<dbReference type="InterPro" id="IPR057710">
    <property type="entry name" value="DUF7950"/>
</dbReference>
<feature type="compositionally biased region" description="Basic and acidic residues" evidence="1">
    <location>
        <begin position="66"/>
        <end position="75"/>
    </location>
</feature>
<evidence type="ECO:0000313" key="4">
    <source>
        <dbReference type="Proteomes" id="UP000596661"/>
    </source>
</evidence>
<accession>A0A803QL80</accession>
<feature type="region of interest" description="Disordered" evidence="1">
    <location>
        <begin position="268"/>
        <end position="291"/>
    </location>
</feature>
<feature type="compositionally biased region" description="Polar residues" evidence="1">
    <location>
        <begin position="80"/>
        <end position="91"/>
    </location>
</feature>
<dbReference type="Pfam" id="PF25821">
    <property type="entry name" value="DUF7950"/>
    <property type="match status" value="3"/>
</dbReference>
<dbReference type="PANTHER" id="PTHR33595">
    <property type="entry name" value="VON WILLEBRAND FACTOR A DOMAIN PROTEIN"/>
    <property type="match status" value="1"/>
</dbReference>
<sequence length="460" mass="50749">MEGRDGWHVASFQATTTSNKTIINPVMLRFRPIAPKPVTGGSYTADNNTSSILRPSKRVKRKYVRVRRDINNKKDKNPRRSTVTNNNGSSGLQEEETTTTVTLQLLPEKSDGRDLNGGTGYGAPGSWIKAAGDDEVLDRRGAAAVESWVTVESVTDTCMDVRGLGCTDVERIKNLEKDTCPGFVTDEWIVVVLHGGSTLKLLSVWVWDFDDDLPKLKNKGALYLSTLFSGLVAHDRMNGGPEGWSMIRCAGGAHDKSVMNRIMLRFRPIAPKPSGSGSDGTGLGSDHNNNKKIDLNRSDLISNNNSSSYFVENHEDLPMWKRSDQSYGESDRSRGTNGLVVHTWVTVECVTGTCMVDDNRDFGSSYSGTDMESVKRNLEKDTCPGFISDGSNSVLWVNAAFKRMVVREEGENNNNDGLLPEIRVVLNKYSRVIVPCDLWRMDGGGFAWRLDVEAALTLGR</sequence>
<proteinExistence type="predicted"/>
<dbReference type="EMBL" id="UZAU01000821">
    <property type="status" value="NOT_ANNOTATED_CDS"/>
    <property type="molecule type" value="Genomic_DNA"/>
</dbReference>
<reference evidence="3" key="1">
    <citation type="submission" date="2021-03" db="UniProtKB">
        <authorList>
            <consortium name="EnsemblPlants"/>
        </authorList>
    </citation>
    <scope>IDENTIFICATION</scope>
</reference>
<dbReference type="Gramene" id="evm.model.10.1889">
    <property type="protein sequence ID" value="cds.evm.model.10.1889"/>
    <property type="gene ID" value="evm.TU.10.1889"/>
</dbReference>
<keyword evidence="4" id="KW-1185">Reference proteome</keyword>
<evidence type="ECO:0000313" key="3">
    <source>
        <dbReference type="EnsemblPlants" id="cds.evm.model.10.1889"/>
    </source>
</evidence>
<name>A0A803QL80_CANSA</name>
<organism evidence="3 4">
    <name type="scientific">Cannabis sativa</name>
    <name type="common">Hemp</name>
    <name type="synonym">Marijuana</name>
    <dbReference type="NCBI Taxonomy" id="3483"/>
    <lineage>
        <taxon>Eukaryota</taxon>
        <taxon>Viridiplantae</taxon>
        <taxon>Streptophyta</taxon>
        <taxon>Embryophyta</taxon>
        <taxon>Tracheophyta</taxon>
        <taxon>Spermatophyta</taxon>
        <taxon>Magnoliopsida</taxon>
        <taxon>eudicotyledons</taxon>
        <taxon>Gunneridae</taxon>
        <taxon>Pentapetalae</taxon>
        <taxon>rosids</taxon>
        <taxon>fabids</taxon>
        <taxon>Rosales</taxon>
        <taxon>Cannabaceae</taxon>
        <taxon>Cannabis</taxon>
    </lineage>
</organism>
<feature type="domain" description="DUF7950" evidence="2">
    <location>
        <begin position="428"/>
        <end position="457"/>
    </location>
</feature>
<dbReference type="PANTHER" id="PTHR33595:SF26">
    <property type="entry name" value="(RAPE) HYPOTHETICAL PROTEIN"/>
    <property type="match status" value="1"/>
</dbReference>
<dbReference type="EnsemblPlants" id="evm.model.10.1889">
    <property type="protein sequence ID" value="cds.evm.model.10.1889"/>
    <property type="gene ID" value="evm.TU.10.1889"/>
</dbReference>
<dbReference type="AlphaFoldDB" id="A0A803QL80"/>
<dbReference type="Proteomes" id="UP000596661">
    <property type="component" value="Unassembled WGS sequence"/>
</dbReference>
<protein>
    <recommendedName>
        <fullName evidence="2">DUF7950 domain-containing protein</fullName>
    </recommendedName>
</protein>
<feature type="domain" description="DUF7950" evidence="2">
    <location>
        <begin position="342"/>
        <end position="413"/>
    </location>
</feature>
<evidence type="ECO:0000256" key="1">
    <source>
        <dbReference type="SAM" id="MobiDB-lite"/>
    </source>
</evidence>
<evidence type="ECO:0000259" key="2">
    <source>
        <dbReference type="Pfam" id="PF25821"/>
    </source>
</evidence>
<feature type="region of interest" description="Disordered" evidence="1">
    <location>
        <begin position="65"/>
        <end position="99"/>
    </location>
</feature>
<feature type="domain" description="DUF7950" evidence="2">
    <location>
        <begin position="145"/>
        <end position="191"/>
    </location>
</feature>